<organism evidence="2 4">
    <name type="scientific">Modestobacter muralis</name>
    <dbReference type="NCBI Taxonomy" id="1608614"/>
    <lineage>
        <taxon>Bacteria</taxon>
        <taxon>Bacillati</taxon>
        <taxon>Actinomycetota</taxon>
        <taxon>Actinomycetes</taxon>
        <taxon>Geodermatophilales</taxon>
        <taxon>Geodermatophilaceae</taxon>
        <taxon>Modestobacter</taxon>
    </lineage>
</organism>
<evidence type="ECO:0000313" key="3">
    <source>
        <dbReference type="EMBL" id="NEN49773.1"/>
    </source>
</evidence>
<dbReference type="Proteomes" id="UP000468828">
    <property type="component" value="Unassembled WGS sequence"/>
</dbReference>
<dbReference type="Gene3D" id="1.10.287.100">
    <property type="match status" value="1"/>
</dbReference>
<evidence type="ECO:0000313" key="2">
    <source>
        <dbReference type="EMBL" id="NEK93006.1"/>
    </source>
</evidence>
<sequence>MPRAGCAFTADRPPPDPEAVDPGGAPVPQRPEDLVEVLPPAEPFLIREASVGSPEQRRGLVLVHDLAGEFDAAHAGALAGAHLLDALPNEVIARFDADALVDYRGHRPRIVFSGDRYESIVSPEIALYALEDDAGTPFLLLHGAEPDFAWERFVAAVIGLVDRLGVTSVVALHAFPMPVPHTRPVTVTAHATRRQLIESYPVYWGEMRVPGSVGALLEMRLGQAGVDALGIGAHVPHYLAQATYPAASLTLLEHLAELTGLHVPTETLREAAEANRTEVDEQIARSSENTAVVAALEQQFDDFTASREETGLLGFSGQMPSGDELGAQIEQFLAEQDDRPTD</sequence>
<evidence type="ECO:0000313" key="4">
    <source>
        <dbReference type="Proteomes" id="UP000468828"/>
    </source>
</evidence>
<proteinExistence type="predicted"/>
<dbReference type="InterPro" id="IPR019151">
    <property type="entry name" value="Proteasome_assmbl_chaperone_2"/>
</dbReference>
<accession>A0A6P0EQF0</accession>
<dbReference type="PANTHER" id="PTHR35610">
    <property type="entry name" value="3-ISOPROPYLMALATE DEHYDRATASE-RELATED"/>
    <property type="match status" value="1"/>
</dbReference>
<dbReference type="AlphaFoldDB" id="A0A6P0EQF0"/>
<keyword evidence="4" id="KW-1185">Reference proteome</keyword>
<gene>
    <name evidence="3" type="ORF">G3R41_02295</name>
    <name evidence="2" type="ORF">GCU67_02295</name>
</gene>
<dbReference type="InterPro" id="IPR008492">
    <property type="entry name" value="Rv2714-like"/>
</dbReference>
<dbReference type="Pfam" id="PF09754">
    <property type="entry name" value="PAC2"/>
    <property type="match status" value="1"/>
</dbReference>
<dbReference type="SUPFAM" id="SSF159659">
    <property type="entry name" value="Cgl1923-like"/>
    <property type="match status" value="1"/>
</dbReference>
<dbReference type="Proteomes" id="UP000471152">
    <property type="component" value="Unassembled WGS sequence"/>
</dbReference>
<dbReference type="Gene3D" id="3.40.50.10900">
    <property type="entry name" value="PAC-like subunit"/>
    <property type="match status" value="1"/>
</dbReference>
<protein>
    <submittedName>
        <fullName evidence="2">PAC2 family protein</fullName>
    </submittedName>
</protein>
<dbReference type="InterPro" id="IPR038389">
    <property type="entry name" value="PSMG2_sf"/>
</dbReference>
<dbReference type="EMBL" id="JAAGWH010000007">
    <property type="protein sequence ID" value="NEK93006.1"/>
    <property type="molecule type" value="Genomic_DNA"/>
</dbReference>
<dbReference type="PIRSF" id="PIRSF028754">
    <property type="entry name" value="UCP028754"/>
    <property type="match status" value="1"/>
</dbReference>
<feature type="region of interest" description="Disordered" evidence="1">
    <location>
        <begin position="1"/>
        <end position="31"/>
    </location>
</feature>
<evidence type="ECO:0000256" key="1">
    <source>
        <dbReference type="SAM" id="MobiDB-lite"/>
    </source>
</evidence>
<dbReference type="EMBL" id="JAAGWB010000007">
    <property type="protein sequence ID" value="NEN49773.1"/>
    <property type="molecule type" value="Genomic_DNA"/>
</dbReference>
<name>A0A6P0EQF0_9ACTN</name>
<reference evidence="3 5" key="2">
    <citation type="submission" date="2020-02" db="EMBL/GenBank/DDBJ databases">
        <title>The WGS of Modestobacter muralis DSM 100205.</title>
        <authorList>
            <person name="Jiang Z."/>
        </authorList>
    </citation>
    <scope>NUCLEOTIDE SEQUENCE [LARGE SCALE GENOMIC DNA]</scope>
    <source>
        <strain evidence="3 5">DSM 100205</strain>
    </source>
</reference>
<evidence type="ECO:0000313" key="5">
    <source>
        <dbReference type="Proteomes" id="UP000471152"/>
    </source>
</evidence>
<comment type="caution">
    <text evidence="2">The sequence shown here is derived from an EMBL/GenBank/DDBJ whole genome shotgun (WGS) entry which is preliminary data.</text>
</comment>
<reference evidence="2 4" key="1">
    <citation type="submission" date="2020-01" db="EMBL/GenBank/DDBJ databases">
        <title>the WGS Modestobacter muralis CPCC 204518.</title>
        <authorList>
            <person name="Jiang Z."/>
        </authorList>
    </citation>
    <scope>NUCLEOTIDE SEQUENCE [LARGE SCALE GENOMIC DNA]</scope>
    <source>
        <strain evidence="2 4">DSM 100205</strain>
    </source>
</reference>